<keyword evidence="2" id="KW-1185">Reference proteome</keyword>
<dbReference type="EMBL" id="RJTM01000118">
    <property type="protein sequence ID" value="RNL82072.1"/>
    <property type="molecule type" value="Genomic_DNA"/>
</dbReference>
<evidence type="ECO:0000313" key="1">
    <source>
        <dbReference type="EMBL" id="RNL82072.1"/>
    </source>
</evidence>
<proteinExistence type="predicted"/>
<organism evidence="1 2">
    <name type="scientific">Sinomicrobium pectinilyticum</name>
    <dbReference type="NCBI Taxonomy" id="1084421"/>
    <lineage>
        <taxon>Bacteria</taxon>
        <taxon>Pseudomonadati</taxon>
        <taxon>Bacteroidota</taxon>
        <taxon>Flavobacteriia</taxon>
        <taxon>Flavobacteriales</taxon>
        <taxon>Flavobacteriaceae</taxon>
        <taxon>Sinomicrobium</taxon>
    </lineage>
</organism>
<accession>A0A3N0E2K1</accession>
<dbReference type="AlphaFoldDB" id="A0A3N0E2K1"/>
<dbReference type="InterPro" id="IPR029058">
    <property type="entry name" value="AB_hydrolase_fold"/>
</dbReference>
<dbReference type="Proteomes" id="UP000267469">
    <property type="component" value="Unassembled WGS sequence"/>
</dbReference>
<reference evidence="1 2" key="1">
    <citation type="submission" date="2018-10" db="EMBL/GenBank/DDBJ databases">
        <title>Sinomicrobium pectinilyticum sp. nov., a pectinase-producing bacterium isolated from alkaline and saline soil, and emended description of the genus Sinomicrobium.</title>
        <authorList>
            <person name="Cheng B."/>
            <person name="Li C."/>
            <person name="Lai Q."/>
            <person name="Du M."/>
            <person name="Shao Z."/>
            <person name="Xu P."/>
            <person name="Yang C."/>
        </authorList>
    </citation>
    <scope>NUCLEOTIDE SEQUENCE [LARGE SCALE GENOMIC DNA]</scope>
    <source>
        <strain evidence="1 2">5DNS001</strain>
    </source>
</reference>
<evidence type="ECO:0000313" key="2">
    <source>
        <dbReference type="Proteomes" id="UP000267469"/>
    </source>
</evidence>
<name>A0A3N0E2K1_SINP1</name>
<gene>
    <name evidence="1" type="ORF">ED312_17770</name>
</gene>
<protein>
    <recommendedName>
        <fullName evidence="3">Alpha/beta hydrolase</fullName>
    </recommendedName>
</protein>
<evidence type="ECO:0008006" key="3">
    <source>
        <dbReference type="Google" id="ProtNLM"/>
    </source>
</evidence>
<dbReference type="Gene3D" id="3.40.50.1820">
    <property type="entry name" value="alpha/beta hydrolase"/>
    <property type="match status" value="1"/>
</dbReference>
<dbReference type="SUPFAM" id="SSF53474">
    <property type="entry name" value="alpha/beta-Hydrolases"/>
    <property type="match status" value="1"/>
</dbReference>
<comment type="caution">
    <text evidence="1">The sequence shown here is derived from an EMBL/GenBank/DDBJ whole genome shotgun (WGS) entry which is preliminary data.</text>
</comment>
<sequence>MEKWCFRWLLLCSFIFFQMKKLFGFRLLAVLTLLIHLGCDNNDASSPYTTILSGTGSFNYTGYEPLQQAPVRVFYHIPEGDVTTMPVLFVLHGSSRNAVDYRNAWIPLGNQYKVAIIAPEFSDRYYTGGNAYNLGNVFVDGDHPSSSTLHAEEMWTFSLIEPLFDEVKVLMENTSDTYDIYCHSAGAQFAHRFIMLKPGARVRKVMASSSGWYTVPDNTIIFPYGIEESPITSLDPRDYFSRELILQIGENDTDPGSAGLRHNTFLDAEQGMNRYERTLHFYDKSDSIARSGDFPFRWKLLVVPDAAHDFRNTISDAAASLYAAP</sequence>